<dbReference type="RefSeq" id="WP_327788821.1">
    <property type="nucleotide sequence ID" value="NZ_JARGEQ010000082.1"/>
</dbReference>
<dbReference type="GO" id="GO:0003723">
    <property type="term" value="F:RNA binding"/>
    <property type="evidence" value="ECO:0007669"/>
    <property type="project" value="UniProtKB-KW"/>
</dbReference>
<dbReference type="Gene3D" id="3.10.290.10">
    <property type="entry name" value="RNA-binding S4 domain"/>
    <property type="match status" value="1"/>
</dbReference>
<dbReference type="GO" id="GO:0009982">
    <property type="term" value="F:pseudouridine synthase activity"/>
    <property type="evidence" value="ECO:0007669"/>
    <property type="project" value="InterPro"/>
</dbReference>
<organism evidence="5 6">
    <name type="scientific">Marinimicrococcus flavescens</name>
    <dbReference type="NCBI Taxonomy" id="3031815"/>
    <lineage>
        <taxon>Bacteria</taxon>
        <taxon>Pseudomonadati</taxon>
        <taxon>Pseudomonadota</taxon>
        <taxon>Alphaproteobacteria</taxon>
        <taxon>Geminicoccales</taxon>
        <taxon>Geminicoccaceae</taxon>
        <taxon>Marinimicrococcus</taxon>
    </lineage>
</organism>
<dbReference type="Pfam" id="PF00849">
    <property type="entry name" value="PseudoU_synth_2"/>
    <property type="match status" value="1"/>
</dbReference>
<dbReference type="Gene3D" id="3.30.2350.10">
    <property type="entry name" value="Pseudouridine synthase"/>
    <property type="match status" value="1"/>
</dbReference>
<reference evidence="5 6" key="1">
    <citation type="submission" date="2023-03" db="EMBL/GenBank/DDBJ databases">
        <title>YIM 152171 draft genome.</title>
        <authorList>
            <person name="Yang Z."/>
        </authorList>
    </citation>
    <scope>NUCLEOTIDE SEQUENCE [LARGE SCALE GENOMIC DNA]</scope>
    <source>
        <strain evidence="5 6">YIM 152171</strain>
    </source>
</reference>
<accession>A0AAP3XR50</accession>
<dbReference type="InterPro" id="IPR006224">
    <property type="entry name" value="PsdUridine_synth_RluA-like_CS"/>
</dbReference>
<evidence type="ECO:0000256" key="1">
    <source>
        <dbReference type="ARBA" id="ARBA00010876"/>
    </source>
</evidence>
<keyword evidence="2" id="KW-0413">Isomerase</keyword>
<keyword evidence="6" id="KW-1185">Reference proteome</keyword>
<dbReference type="PANTHER" id="PTHR21600">
    <property type="entry name" value="MITOCHONDRIAL RNA PSEUDOURIDINE SYNTHASE"/>
    <property type="match status" value="1"/>
</dbReference>
<dbReference type="PANTHER" id="PTHR21600:SF44">
    <property type="entry name" value="RIBOSOMAL LARGE SUBUNIT PSEUDOURIDINE SYNTHASE D"/>
    <property type="match status" value="1"/>
</dbReference>
<dbReference type="GO" id="GO:0000455">
    <property type="term" value="P:enzyme-directed rRNA pseudouridine synthesis"/>
    <property type="evidence" value="ECO:0007669"/>
    <property type="project" value="TreeGrafter"/>
</dbReference>
<dbReference type="PROSITE" id="PS01129">
    <property type="entry name" value="PSI_RLU"/>
    <property type="match status" value="1"/>
</dbReference>
<dbReference type="SUPFAM" id="SSF55120">
    <property type="entry name" value="Pseudouridine synthase"/>
    <property type="match status" value="1"/>
</dbReference>
<name>A0AAP3XR50_9PROT</name>
<dbReference type="InterPro" id="IPR020103">
    <property type="entry name" value="PsdUridine_synth_cat_dom_sf"/>
</dbReference>
<dbReference type="Proteomes" id="UP001301140">
    <property type="component" value="Unassembled WGS sequence"/>
</dbReference>
<feature type="domain" description="Pseudouridine synthase RsuA/RluA-like" evidence="4">
    <location>
        <begin position="102"/>
        <end position="252"/>
    </location>
</feature>
<dbReference type="InterPro" id="IPR036986">
    <property type="entry name" value="S4_RNA-bd_sf"/>
</dbReference>
<sequence length="331" mass="36477">MSAVTQRVIRAEEAGWRFDRWCREHFPQLPHGALQKLLRTGQFRIDGKRVKADMRLEKGQTVRVPPLPAADMRPAEPRSAPRLTAEDAAYIRSLVLYQDEYLIALDKPAGLAVQGGSGTTRHVDGMLDAFTRKGERPRLVHRLDRDTSGVLVVARTAAAATALAFAFQQHKVRKLYWAILIRGPERNDGMINLALAKGGPAGQEKMRPHKGDDSRNARSIFRVLARAGKVAAWTALMPLTGRTHQLRVHCAAIGAPILGDGKYGGREAHPDGAPKGLMLHARELDLPHPVRGRLRIQADPPPAFRKALDWLGLEAPELPGASLAEWPDKVI</sequence>
<evidence type="ECO:0000313" key="6">
    <source>
        <dbReference type="Proteomes" id="UP001301140"/>
    </source>
</evidence>
<gene>
    <name evidence="5" type="ORF">PZ740_08430</name>
</gene>
<evidence type="ECO:0000256" key="2">
    <source>
        <dbReference type="ARBA" id="ARBA00023235"/>
    </source>
</evidence>
<evidence type="ECO:0000313" key="5">
    <source>
        <dbReference type="EMBL" id="MDF1586409.1"/>
    </source>
</evidence>
<evidence type="ECO:0000256" key="3">
    <source>
        <dbReference type="PROSITE-ProRule" id="PRU00182"/>
    </source>
</evidence>
<comment type="similarity">
    <text evidence="1">Belongs to the pseudouridine synthase RluA family.</text>
</comment>
<comment type="caution">
    <text evidence="5">The sequence shown here is derived from an EMBL/GenBank/DDBJ whole genome shotgun (WGS) entry which is preliminary data.</text>
</comment>
<dbReference type="InterPro" id="IPR050188">
    <property type="entry name" value="RluA_PseudoU_synthase"/>
</dbReference>
<dbReference type="EMBL" id="JARGEQ010000082">
    <property type="protein sequence ID" value="MDF1586409.1"/>
    <property type="molecule type" value="Genomic_DNA"/>
</dbReference>
<proteinExistence type="inferred from homology"/>
<keyword evidence="3" id="KW-0694">RNA-binding</keyword>
<dbReference type="CDD" id="cd02869">
    <property type="entry name" value="PseudoU_synth_RluA_like"/>
    <property type="match status" value="1"/>
</dbReference>
<dbReference type="AlphaFoldDB" id="A0AAP3XR50"/>
<dbReference type="InterPro" id="IPR006145">
    <property type="entry name" value="PsdUridine_synth_RsuA/RluA"/>
</dbReference>
<protein>
    <submittedName>
        <fullName evidence="5">RluA family pseudouridine synthase</fullName>
    </submittedName>
</protein>
<dbReference type="GO" id="GO:0140098">
    <property type="term" value="F:catalytic activity, acting on RNA"/>
    <property type="evidence" value="ECO:0007669"/>
    <property type="project" value="UniProtKB-ARBA"/>
</dbReference>
<evidence type="ECO:0000259" key="4">
    <source>
        <dbReference type="Pfam" id="PF00849"/>
    </source>
</evidence>
<dbReference type="PROSITE" id="PS50889">
    <property type="entry name" value="S4"/>
    <property type="match status" value="1"/>
</dbReference>